<dbReference type="CDD" id="cd23995">
    <property type="entry name" value="Seipin_BSCL2_like"/>
    <property type="match status" value="1"/>
</dbReference>
<feature type="compositionally biased region" description="Basic residues" evidence="7">
    <location>
        <begin position="397"/>
        <end position="409"/>
    </location>
</feature>
<feature type="transmembrane region" description="Helical" evidence="8">
    <location>
        <begin position="251"/>
        <end position="276"/>
    </location>
</feature>
<keyword evidence="5" id="KW-0443">Lipid metabolism</keyword>
<keyword evidence="6 8" id="KW-0472">Membrane</keyword>
<evidence type="ECO:0000256" key="3">
    <source>
        <dbReference type="ARBA" id="ARBA00022824"/>
    </source>
</evidence>
<feature type="region of interest" description="Disordered" evidence="7">
    <location>
        <begin position="297"/>
        <end position="323"/>
    </location>
</feature>
<comment type="caution">
    <text evidence="9">The sequence shown here is derived from an EMBL/GenBank/DDBJ whole genome shotgun (WGS) entry which is preliminary data.</text>
</comment>
<evidence type="ECO:0000256" key="2">
    <source>
        <dbReference type="ARBA" id="ARBA00022692"/>
    </source>
</evidence>
<evidence type="ECO:0000256" key="5">
    <source>
        <dbReference type="ARBA" id="ARBA00023098"/>
    </source>
</evidence>
<dbReference type="EMBL" id="JAUBYV010000009">
    <property type="protein sequence ID" value="KAK2624747.1"/>
    <property type="molecule type" value="Genomic_DNA"/>
</dbReference>
<dbReference type="Pfam" id="PF06775">
    <property type="entry name" value="Seipin"/>
    <property type="match status" value="1"/>
</dbReference>
<feature type="transmembrane region" description="Helical" evidence="8">
    <location>
        <begin position="37"/>
        <end position="61"/>
    </location>
</feature>
<evidence type="ECO:0000313" key="9">
    <source>
        <dbReference type="EMBL" id="KAK2624747.1"/>
    </source>
</evidence>
<evidence type="ECO:0000256" key="8">
    <source>
        <dbReference type="SAM" id="Phobius"/>
    </source>
</evidence>
<protein>
    <recommendedName>
        <fullName evidence="11">Seipin</fullName>
    </recommendedName>
</protein>
<organism evidence="9 10">
    <name type="scientific">Diplocarpon rosae</name>
    <dbReference type="NCBI Taxonomy" id="946125"/>
    <lineage>
        <taxon>Eukaryota</taxon>
        <taxon>Fungi</taxon>
        <taxon>Dikarya</taxon>
        <taxon>Ascomycota</taxon>
        <taxon>Pezizomycotina</taxon>
        <taxon>Leotiomycetes</taxon>
        <taxon>Helotiales</taxon>
        <taxon>Drepanopezizaceae</taxon>
        <taxon>Diplocarpon</taxon>
    </lineage>
</organism>
<proteinExistence type="predicted"/>
<feature type="region of interest" description="Disordered" evidence="7">
    <location>
        <begin position="344"/>
        <end position="409"/>
    </location>
</feature>
<keyword evidence="3" id="KW-0256">Endoplasmic reticulum</keyword>
<gene>
    <name evidence="9" type="ORF">QTJ16_005940</name>
</gene>
<evidence type="ECO:0000313" key="10">
    <source>
        <dbReference type="Proteomes" id="UP001285354"/>
    </source>
</evidence>
<evidence type="ECO:0008006" key="11">
    <source>
        <dbReference type="Google" id="ProtNLM"/>
    </source>
</evidence>
<keyword evidence="10" id="KW-1185">Reference proteome</keyword>
<accession>A0AAD9SWE1</accession>
<comment type="subcellular location">
    <subcellularLocation>
        <location evidence="1">Endoplasmic reticulum membrane</location>
        <topology evidence="1">Multi-pass membrane protein</topology>
    </subcellularLocation>
</comment>
<feature type="compositionally biased region" description="Acidic residues" evidence="7">
    <location>
        <begin position="361"/>
        <end position="371"/>
    </location>
</feature>
<dbReference type="GO" id="GO:0140042">
    <property type="term" value="P:lipid droplet formation"/>
    <property type="evidence" value="ECO:0007669"/>
    <property type="project" value="UniProtKB-ARBA"/>
</dbReference>
<evidence type="ECO:0000256" key="1">
    <source>
        <dbReference type="ARBA" id="ARBA00004477"/>
    </source>
</evidence>
<evidence type="ECO:0000256" key="4">
    <source>
        <dbReference type="ARBA" id="ARBA00022989"/>
    </source>
</evidence>
<keyword evidence="2 8" id="KW-0812">Transmembrane</keyword>
<keyword evidence="4 8" id="KW-1133">Transmembrane helix</keyword>
<dbReference type="PANTHER" id="PTHR21212">
    <property type="entry name" value="BERNARDINELLI-SEIP CONGENITAL LIPODYSTROPHY 2 HOMOLOG BSCL2 PROTEIN"/>
    <property type="match status" value="1"/>
</dbReference>
<sequence>MFSAKGQLMIDTMQDLILKPVRIATSKPARQTYLNTVLFMITSLILLGLAVLAYVVFYYSYVPQIGIEHVIHLQYGDGPHPYGITALDTSLISQQPYDVSLALHLPRSPPNIHQGNFMLSLSLLSASYTPPPISTDASSTNPVARSILAFSKDHLLLSSRRPAILTYTSRFVSLSERLFALPLYIIGLKDESEVLHVPMAESTTFPRGRKNIPAFAVLELQAGQEVQVYGAKITFTARFRGLRWIMYNHRVISFLLFTGAFWVFEVLFAILGWLAARAIFGMKAWGQIKSEEMNADATPGIGIKNEDGESDEPDLSDTPRTFPTYGRQAPLRFVPKIKDEPLIKSEDGEEYAASEDKGLVEADDEDEEGGEIVDYRRGVTDSGIGTSFSEAGERAGVKRRSSRRGRNEM</sequence>
<name>A0AAD9SWE1_9HELO</name>
<dbReference type="GO" id="GO:0006629">
    <property type="term" value="P:lipid metabolic process"/>
    <property type="evidence" value="ECO:0007669"/>
    <property type="project" value="UniProtKB-KW"/>
</dbReference>
<dbReference type="PANTHER" id="PTHR21212:SF0">
    <property type="entry name" value="SEIPIN"/>
    <property type="match status" value="1"/>
</dbReference>
<dbReference type="AlphaFoldDB" id="A0AAD9SWE1"/>
<reference evidence="9" key="1">
    <citation type="submission" date="2023-06" db="EMBL/GenBank/DDBJ databases">
        <title>Draft genome of Marssonina rosae.</title>
        <authorList>
            <person name="Cheng Q."/>
        </authorList>
    </citation>
    <scope>NUCLEOTIDE SEQUENCE</scope>
    <source>
        <strain evidence="9">R4</strain>
    </source>
</reference>
<evidence type="ECO:0000256" key="7">
    <source>
        <dbReference type="SAM" id="MobiDB-lite"/>
    </source>
</evidence>
<dbReference type="GO" id="GO:0005789">
    <property type="term" value="C:endoplasmic reticulum membrane"/>
    <property type="evidence" value="ECO:0007669"/>
    <property type="project" value="UniProtKB-SubCell"/>
</dbReference>
<evidence type="ECO:0000256" key="6">
    <source>
        <dbReference type="ARBA" id="ARBA00023136"/>
    </source>
</evidence>
<dbReference type="Proteomes" id="UP001285354">
    <property type="component" value="Unassembled WGS sequence"/>
</dbReference>
<dbReference type="InterPro" id="IPR009617">
    <property type="entry name" value="Seipin"/>
</dbReference>